<feature type="chain" id="PRO_5032497690" evidence="1">
    <location>
        <begin position="22"/>
        <end position="161"/>
    </location>
</feature>
<keyword evidence="4" id="KW-1185">Reference proteome</keyword>
<comment type="caution">
    <text evidence="3">The sequence shown here is derived from an EMBL/GenBank/DDBJ whole genome shotgun (WGS) entry which is preliminary data.</text>
</comment>
<dbReference type="SUPFAM" id="SSF56524">
    <property type="entry name" value="Oxidoreductase molybdopterin-binding domain"/>
    <property type="match status" value="1"/>
</dbReference>
<keyword evidence="1" id="KW-0732">Signal</keyword>
<dbReference type="Proteomes" id="UP000541109">
    <property type="component" value="Unassembled WGS sequence"/>
</dbReference>
<dbReference type="EMBL" id="JACFXV010000066">
    <property type="protein sequence ID" value="MBA5779253.1"/>
    <property type="molecule type" value="Genomic_DNA"/>
</dbReference>
<dbReference type="RefSeq" id="WP_182168074.1">
    <property type="nucleotide sequence ID" value="NZ_JACFXV010000066.1"/>
</dbReference>
<evidence type="ECO:0000256" key="1">
    <source>
        <dbReference type="SAM" id="SignalP"/>
    </source>
</evidence>
<evidence type="ECO:0000313" key="4">
    <source>
        <dbReference type="Proteomes" id="UP000541109"/>
    </source>
</evidence>
<proteinExistence type="predicted"/>
<evidence type="ECO:0000259" key="2">
    <source>
        <dbReference type="Pfam" id="PF00174"/>
    </source>
</evidence>
<gene>
    <name evidence="3" type="ORF">H2509_19155</name>
</gene>
<dbReference type="InterPro" id="IPR000572">
    <property type="entry name" value="OxRdtase_Mopterin-bd_dom"/>
</dbReference>
<dbReference type="Pfam" id="PF00174">
    <property type="entry name" value="Oxidored_molyb"/>
    <property type="match status" value="1"/>
</dbReference>
<feature type="signal peptide" evidence="1">
    <location>
        <begin position="1"/>
        <end position="21"/>
    </location>
</feature>
<feature type="domain" description="Oxidoreductase molybdopterin-binding" evidence="2">
    <location>
        <begin position="44"/>
        <end position="135"/>
    </location>
</feature>
<sequence length="161" mass="18017">MKQLLYTAVFCAIFQLFPVSAPRADDAVILTIDGKVAASQSVDFTREQLEAMPMSTIVTTTPWHDGATTFEGVPLSVLMERVGAKGERAVVFALNNYSVDIPVEEFDAYGPILALKRNGQYMPISDKGPLFVIYPFDQRPELKNELHYTRSVWQVRSISIE</sequence>
<dbReference type="AlphaFoldDB" id="A0A839AHR7"/>
<organism evidence="3 4">
    <name type="scientific">Stappia albiluteola</name>
    <dbReference type="NCBI Taxonomy" id="2758565"/>
    <lineage>
        <taxon>Bacteria</taxon>
        <taxon>Pseudomonadati</taxon>
        <taxon>Pseudomonadota</taxon>
        <taxon>Alphaproteobacteria</taxon>
        <taxon>Hyphomicrobiales</taxon>
        <taxon>Stappiaceae</taxon>
        <taxon>Stappia</taxon>
    </lineage>
</organism>
<accession>A0A839AHR7</accession>
<reference evidence="3 4" key="1">
    <citation type="submission" date="2020-07" db="EMBL/GenBank/DDBJ databases">
        <title>Stappia sp., F7233, whole genome shotgun sequencing project.</title>
        <authorList>
            <person name="Jiang S."/>
            <person name="Liu Z.W."/>
            <person name="Du Z.J."/>
        </authorList>
    </citation>
    <scope>NUCLEOTIDE SEQUENCE [LARGE SCALE GENOMIC DNA]</scope>
    <source>
        <strain evidence="3 4">F7233</strain>
    </source>
</reference>
<dbReference type="InterPro" id="IPR036374">
    <property type="entry name" value="OxRdtase_Mopterin-bd_sf"/>
</dbReference>
<evidence type="ECO:0000313" key="3">
    <source>
        <dbReference type="EMBL" id="MBA5779253.1"/>
    </source>
</evidence>
<name>A0A839AHR7_9HYPH</name>
<protein>
    <submittedName>
        <fullName evidence="3">Molybdopterin-dependent oxidoreductase</fullName>
    </submittedName>
</protein>
<dbReference type="Gene3D" id="3.90.420.10">
    <property type="entry name" value="Oxidoreductase, molybdopterin-binding domain"/>
    <property type="match status" value="1"/>
</dbReference>